<evidence type="ECO:0000313" key="4">
    <source>
        <dbReference type="Proteomes" id="UP000183605"/>
    </source>
</evidence>
<gene>
    <name evidence="3" type="ORF">AUK18_01805</name>
</gene>
<organism evidence="3 4">
    <name type="scientific">Candidatus Beckwithbacteria bacterium CG2_30_44_31</name>
    <dbReference type="NCBI Taxonomy" id="1805035"/>
    <lineage>
        <taxon>Bacteria</taxon>
        <taxon>Candidatus Beckwithiibacteriota</taxon>
    </lineage>
</organism>
<proteinExistence type="predicted"/>
<dbReference type="PANTHER" id="PTHR35788">
    <property type="entry name" value="EXPORTED PROTEIN-RELATED"/>
    <property type="match status" value="1"/>
</dbReference>
<dbReference type="AlphaFoldDB" id="A0A1J5AWP5"/>
<dbReference type="InterPro" id="IPR022029">
    <property type="entry name" value="YoaR-like_PG-bd"/>
</dbReference>
<dbReference type="InterPro" id="IPR052913">
    <property type="entry name" value="Glycopeptide_resist_protein"/>
</dbReference>
<name>A0A1J5AWP5_9BACT</name>
<dbReference type="Pfam" id="PF04294">
    <property type="entry name" value="VanW"/>
    <property type="match status" value="1"/>
</dbReference>
<dbReference type="Proteomes" id="UP000183605">
    <property type="component" value="Unassembled WGS sequence"/>
</dbReference>
<accession>A0A1J5AWP5</accession>
<feature type="domain" description="YoaR-like putative peptidoglycan binding" evidence="2">
    <location>
        <begin position="202"/>
        <end position="309"/>
    </location>
</feature>
<evidence type="ECO:0000256" key="1">
    <source>
        <dbReference type="SAM" id="Coils"/>
    </source>
</evidence>
<reference evidence="3 4" key="1">
    <citation type="journal article" date="2016" name="Environ. Microbiol.">
        <title>Genomic resolution of a cold subsurface aquifer community provides metabolic insights for novel microbes adapted to high CO concentrations.</title>
        <authorList>
            <person name="Probst A.J."/>
            <person name="Castelle C.J."/>
            <person name="Singh A."/>
            <person name="Brown C.T."/>
            <person name="Anantharaman K."/>
            <person name="Sharon I."/>
            <person name="Hug L.A."/>
            <person name="Burstein D."/>
            <person name="Emerson J.B."/>
            <person name="Thomas B.C."/>
            <person name="Banfield J.F."/>
        </authorList>
    </citation>
    <scope>NUCLEOTIDE SEQUENCE [LARGE SCALE GENOMIC DNA]</scope>
    <source>
        <strain evidence="3">CG2_30_44_31</strain>
    </source>
</reference>
<feature type="domain" description="YoaR-like putative peptidoglycan binding" evidence="2">
    <location>
        <begin position="74"/>
        <end position="186"/>
    </location>
</feature>
<evidence type="ECO:0000313" key="3">
    <source>
        <dbReference type="EMBL" id="OIP03533.1"/>
    </source>
</evidence>
<dbReference type="Pfam" id="PF12229">
    <property type="entry name" value="PG_binding_4"/>
    <property type="match status" value="2"/>
</dbReference>
<evidence type="ECO:0000259" key="2">
    <source>
        <dbReference type="Pfam" id="PF12229"/>
    </source>
</evidence>
<comment type="caution">
    <text evidence="3">The sequence shown here is derived from an EMBL/GenBank/DDBJ whole genome shotgun (WGS) entry which is preliminary data.</text>
</comment>
<dbReference type="PANTHER" id="PTHR35788:SF1">
    <property type="entry name" value="EXPORTED PROTEIN"/>
    <property type="match status" value="1"/>
</dbReference>
<dbReference type="InterPro" id="IPR007391">
    <property type="entry name" value="Vancomycin_resist_VanW"/>
</dbReference>
<dbReference type="EMBL" id="MNXQ01000034">
    <property type="protein sequence ID" value="OIP03533.1"/>
    <property type="molecule type" value="Genomic_DNA"/>
</dbReference>
<protein>
    <recommendedName>
        <fullName evidence="2">YoaR-like putative peptidoglycan binding domain-containing protein</fullName>
    </recommendedName>
</protein>
<sequence>MCRWGLIILAVLLILASGVVSIYHLAYSNKIYPYVRVGSLELSNLSLETAENKITQMVPENLGEIKLRFSNQEWPLSLADLEIKYEPRLTAQKVFLRGRSQGLWQDLSLKRQQWQKEAVINMEVEFNQEKLAESVEIITAGLVEEPVMPNLSLNKEGKVNLEPGKNGRLVEKDKLVQTVIERIKNLNFSSVEIPIKLVKIEISTEQLIKAQDRAEKLKEKLLILKYENFSRTIAKEELINLISFTGDWDEEKIATLSASLATSLNREAQNAVFQFDGKKVVEFKPALPGLTVNETETRKRIIDGLNNWQPVEIAVETTEPKIKTEQVNALGIKELIGRGESTFYHSIAGRIHNVALTAAKLNGVLVAPGEEFSFNKALGDVSAATGFQSAYIIKEGRTVLGDGGGVCQDSTTLFRALLDAGVKITERHAHAYRVAYYEQNAKPGFDATVYDPGTDLKFINDTGAYILIQTTVDLTKLYLKFELYGANDGRKATISNVRLWGQTAPPEPLYQDDPTLAAGQVNQVDWAAWGAKAAFDWQVVKNGEVLHQKTFYSNFAPWRAVYLKGV</sequence>
<feature type="coiled-coil region" evidence="1">
    <location>
        <begin position="200"/>
        <end position="227"/>
    </location>
</feature>
<keyword evidence="1" id="KW-0175">Coiled coil</keyword>